<reference evidence="3" key="1">
    <citation type="submission" date="2022-11" db="UniProtKB">
        <authorList>
            <consortium name="WormBaseParasite"/>
        </authorList>
    </citation>
    <scope>IDENTIFICATION</scope>
</reference>
<name>A0A915IZI0_ROMCU</name>
<protein>
    <submittedName>
        <fullName evidence="3">Uncharacterized protein</fullName>
    </submittedName>
</protein>
<feature type="transmembrane region" description="Helical" evidence="1">
    <location>
        <begin position="358"/>
        <end position="383"/>
    </location>
</feature>
<keyword evidence="1" id="KW-0812">Transmembrane</keyword>
<proteinExistence type="predicted"/>
<keyword evidence="1" id="KW-1133">Transmembrane helix</keyword>
<keyword evidence="2" id="KW-1185">Reference proteome</keyword>
<organism evidence="2 3">
    <name type="scientific">Romanomermis culicivorax</name>
    <name type="common">Nematode worm</name>
    <dbReference type="NCBI Taxonomy" id="13658"/>
    <lineage>
        <taxon>Eukaryota</taxon>
        <taxon>Metazoa</taxon>
        <taxon>Ecdysozoa</taxon>
        <taxon>Nematoda</taxon>
        <taxon>Enoplea</taxon>
        <taxon>Dorylaimia</taxon>
        <taxon>Mermithida</taxon>
        <taxon>Mermithoidea</taxon>
        <taxon>Mermithidae</taxon>
        <taxon>Romanomermis</taxon>
    </lineage>
</organism>
<keyword evidence="1" id="KW-0472">Membrane</keyword>
<accession>A0A915IZI0</accession>
<dbReference type="Proteomes" id="UP000887565">
    <property type="component" value="Unplaced"/>
</dbReference>
<evidence type="ECO:0000313" key="2">
    <source>
        <dbReference type="Proteomes" id="UP000887565"/>
    </source>
</evidence>
<evidence type="ECO:0000313" key="3">
    <source>
        <dbReference type="WBParaSite" id="nRc.2.0.1.t19616-RA"/>
    </source>
</evidence>
<dbReference type="AlphaFoldDB" id="A0A915IZI0"/>
<sequence length="476" mass="54165">MKQLRTLKKSSNLTANFCKTLYFNAPADCWPSKMPSNSVLCLNSSLNYFAQNLCDVPHRTTQELPIIRGSNLSQCDSDQFKGNCSTISNKPSQKSRRSVAAGTYENKRTIVDTLDDYERIYVYIVAKTTMFHLLGSSLNFRETSEFAFSPVGARIIRGKLCALKYIFWTEILAEEFITAGDYWSRSKVYCWSRASIVDLSKGIALPIFQKVTMLTSLPRFAQGFVVITFARKKRNRYRSTTNTFYFFFILSDQMELVLRYGNHCGQAQSIVCEKIGDYDDQLMKIGKIVLLKDNATLNSSVDSASSEFEINQAGEYTCTVQVQFYLGYPPTLEARNYSKSIIVEQRCLLQGIIETGTFSYHILIGVGIVAIAVLLILAIAICYERHLRVTYSRSACKDATCIQHHIYIELCISVVHGKFARTQFNNGKRKIQSEYFFSLAKIFLDIFRTGVKLFLNELSSLVKRLVTVYRCQLTDS</sequence>
<dbReference type="WBParaSite" id="nRc.2.0.1.t19616-RA">
    <property type="protein sequence ID" value="nRc.2.0.1.t19616-RA"/>
    <property type="gene ID" value="nRc.2.0.1.g19616"/>
</dbReference>
<evidence type="ECO:0000256" key="1">
    <source>
        <dbReference type="SAM" id="Phobius"/>
    </source>
</evidence>